<dbReference type="SUPFAM" id="SSF52777">
    <property type="entry name" value="CoA-dependent acyltransferases"/>
    <property type="match status" value="2"/>
</dbReference>
<dbReference type="Proteomes" id="UP000479710">
    <property type="component" value="Unassembled WGS sequence"/>
</dbReference>
<dbReference type="PANTHER" id="PTHR34375:SF2">
    <property type="entry name" value="GATA ZINC FINGER PROTEIN"/>
    <property type="match status" value="1"/>
</dbReference>
<dbReference type="GO" id="GO:0050734">
    <property type="term" value="F:hydroxycinnamoyltransferase activity"/>
    <property type="evidence" value="ECO:0007669"/>
    <property type="project" value="UniProtKB-ARBA"/>
</dbReference>
<accession>A0A6G1E176</accession>
<dbReference type="PANTHER" id="PTHR34375">
    <property type="entry name" value="GATA ZINC FINGER PROTEIN-RELATED"/>
    <property type="match status" value="1"/>
</dbReference>
<keyword evidence="2" id="KW-0012">Acyltransferase</keyword>
<name>A0A6G1E176_9ORYZ</name>
<dbReference type="Gene3D" id="3.30.559.10">
    <property type="entry name" value="Chloramphenicol acetyltransferase-like domain"/>
    <property type="match status" value="1"/>
</dbReference>
<protein>
    <recommendedName>
        <fullName evidence="3">Phthiocerol/phthiodiolone dimycocerosyl transferase C-terminal domain-containing protein</fullName>
    </recommendedName>
</protein>
<reference evidence="4 5" key="1">
    <citation type="submission" date="2019-11" db="EMBL/GenBank/DDBJ databases">
        <title>Whole genome sequence of Oryza granulata.</title>
        <authorList>
            <person name="Li W."/>
        </authorList>
    </citation>
    <scope>NUCLEOTIDE SEQUENCE [LARGE SCALE GENOMIC DNA]</scope>
    <source>
        <strain evidence="5">cv. Menghai</strain>
        <tissue evidence="4">Leaf</tissue>
    </source>
</reference>
<dbReference type="Pfam" id="PF16911">
    <property type="entry name" value="PapA_C"/>
    <property type="match status" value="1"/>
</dbReference>
<evidence type="ECO:0000256" key="1">
    <source>
        <dbReference type="ARBA" id="ARBA00022679"/>
    </source>
</evidence>
<dbReference type="AlphaFoldDB" id="A0A6G1E176"/>
<keyword evidence="1" id="KW-0808">Transferase</keyword>
<dbReference type="OrthoDB" id="439993at2759"/>
<dbReference type="InterPro" id="IPR023213">
    <property type="entry name" value="CAT-like_dom_sf"/>
</dbReference>
<evidence type="ECO:0000256" key="2">
    <source>
        <dbReference type="ARBA" id="ARBA00023315"/>
    </source>
</evidence>
<dbReference type="EMBL" id="SPHZ02000005">
    <property type="protein sequence ID" value="KAF0918548.1"/>
    <property type="molecule type" value="Genomic_DNA"/>
</dbReference>
<comment type="caution">
    <text evidence="4">The sequence shown here is derived from an EMBL/GenBank/DDBJ whole genome shotgun (WGS) entry which is preliminary data.</text>
</comment>
<evidence type="ECO:0000259" key="3">
    <source>
        <dbReference type="Pfam" id="PF16911"/>
    </source>
</evidence>
<organism evidence="4 5">
    <name type="scientific">Oryza meyeriana var. granulata</name>
    <dbReference type="NCBI Taxonomy" id="110450"/>
    <lineage>
        <taxon>Eukaryota</taxon>
        <taxon>Viridiplantae</taxon>
        <taxon>Streptophyta</taxon>
        <taxon>Embryophyta</taxon>
        <taxon>Tracheophyta</taxon>
        <taxon>Spermatophyta</taxon>
        <taxon>Magnoliopsida</taxon>
        <taxon>Liliopsida</taxon>
        <taxon>Poales</taxon>
        <taxon>Poaceae</taxon>
        <taxon>BOP clade</taxon>
        <taxon>Oryzoideae</taxon>
        <taxon>Oryzeae</taxon>
        <taxon>Oryzinae</taxon>
        <taxon>Oryza</taxon>
        <taxon>Oryza meyeriana</taxon>
    </lineage>
</organism>
<dbReference type="Gene3D" id="3.30.559.30">
    <property type="entry name" value="Nonribosomal peptide synthetase, condensation domain"/>
    <property type="match status" value="1"/>
</dbReference>
<evidence type="ECO:0000313" key="4">
    <source>
        <dbReference type="EMBL" id="KAF0918548.1"/>
    </source>
</evidence>
<gene>
    <name evidence="4" type="ORF">E2562_025151</name>
</gene>
<dbReference type="InterPro" id="IPR031641">
    <property type="entry name" value="PapA_C"/>
</dbReference>
<evidence type="ECO:0000313" key="5">
    <source>
        <dbReference type="Proteomes" id="UP000479710"/>
    </source>
</evidence>
<feature type="domain" description="Phthiocerol/phthiodiolone dimycocerosyl transferase C-terminal" evidence="3">
    <location>
        <begin position="247"/>
        <end position="350"/>
    </location>
</feature>
<keyword evidence="5" id="KW-1185">Reference proteome</keyword>
<sequence>MDPASVGGEQEATAEWRARAVGGMEYGWCRAVPGGTGTTLLAFRLARGAAAATAATVQAALQALLDAHPVLRARLRGSASGSPTLAFPSSSPPPPPLALELFSVPESAPDFPSLLEHELNRNPWAAASAAASEPEPDAPPVLFATLYELPPPAGAGSALFVRIHTAACDRAASASLVRELVALLAGNGAASAGDPEDAAVHAALEERIPQRDSWKPFWARGLDMVGYSINGLRTSTLPFEVTGTERSTQMLRLGFDREETTSLLDACELNGVKLCAAMAAATLLAARLSKQQLESNQQETYTIATLINCRKFLEPALDDHNVGFFHSAITNTHKIHGGEGLWELARRCQDSYTNAKNNKKHLTDISDLNFLMCRAIENPQLTTASALRTAVISVFEEPVVDDLSDLQSKAGVEEFVCCATVHGVGPSIGLFDSIRDGKLDFACMYPCPLHSRKQMQEILNKVKQMLHEGSIGDAEKFEDCT</sequence>
<proteinExistence type="predicted"/>